<dbReference type="SUPFAM" id="SSF47336">
    <property type="entry name" value="ACP-like"/>
    <property type="match status" value="1"/>
</dbReference>
<keyword evidence="2" id="KW-1185">Reference proteome</keyword>
<protein>
    <submittedName>
        <fullName evidence="1">Acyl carrier protein</fullName>
    </submittedName>
</protein>
<dbReference type="AlphaFoldDB" id="A0A1U7HWG8"/>
<dbReference type="Gene3D" id="1.10.1200.10">
    <property type="entry name" value="ACP-like"/>
    <property type="match status" value="1"/>
</dbReference>
<proteinExistence type="predicted"/>
<evidence type="ECO:0000313" key="2">
    <source>
        <dbReference type="Proteomes" id="UP000185984"/>
    </source>
</evidence>
<evidence type="ECO:0000313" key="1">
    <source>
        <dbReference type="EMBL" id="OKH27970.1"/>
    </source>
</evidence>
<organism evidence="1 2">
    <name type="scientific">Chroogloeocystis siderophila 5.2 s.c.1</name>
    <dbReference type="NCBI Taxonomy" id="247279"/>
    <lineage>
        <taxon>Bacteria</taxon>
        <taxon>Bacillati</taxon>
        <taxon>Cyanobacteriota</taxon>
        <taxon>Cyanophyceae</taxon>
        <taxon>Oscillatoriophycideae</taxon>
        <taxon>Chroococcales</taxon>
        <taxon>Chroococcaceae</taxon>
        <taxon>Chroogloeocystis</taxon>
    </lineage>
</organism>
<gene>
    <name evidence="1" type="ORF">NIES1031_05140</name>
</gene>
<comment type="caution">
    <text evidence="1">The sequence shown here is derived from an EMBL/GenBank/DDBJ whole genome shotgun (WGS) entry which is preliminary data.</text>
</comment>
<dbReference type="InterPro" id="IPR036736">
    <property type="entry name" value="ACP-like_sf"/>
</dbReference>
<sequence>MDTLKAILIDFGIPESAIREDTLLYGHLQLDSVETVRLALELKRRVGIDLKLGTRNDITLGEICHQIAAMLPAQSS</sequence>
<dbReference type="EMBL" id="MRCC01000004">
    <property type="protein sequence ID" value="OKH27970.1"/>
    <property type="molecule type" value="Genomic_DNA"/>
</dbReference>
<dbReference type="STRING" id="247279.NIES1031_05140"/>
<reference evidence="1 2" key="1">
    <citation type="submission" date="2016-11" db="EMBL/GenBank/DDBJ databases">
        <title>Draft Genome Sequences of Nine Cyanobacterial Strains from Diverse Habitats.</title>
        <authorList>
            <person name="Zhu T."/>
            <person name="Hou S."/>
            <person name="Lu X."/>
            <person name="Hess W.R."/>
        </authorList>
    </citation>
    <scope>NUCLEOTIDE SEQUENCE [LARGE SCALE GENOMIC DNA]</scope>
    <source>
        <strain evidence="1 2">5.2 s.c.1</strain>
    </source>
</reference>
<dbReference type="Proteomes" id="UP000185984">
    <property type="component" value="Unassembled WGS sequence"/>
</dbReference>
<accession>A0A1U7HWG8</accession>
<dbReference type="OrthoDB" id="426494at2"/>
<name>A0A1U7HWG8_9CHRO</name>
<dbReference type="RefSeq" id="WP_073548432.1">
    <property type="nucleotide sequence ID" value="NZ_CAWMVK010000034.1"/>
</dbReference>